<dbReference type="Pfam" id="PF00144">
    <property type="entry name" value="Beta-lactamase"/>
    <property type="match status" value="1"/>
</dbReference>
<accession>A0ABR3D6S9</accession>
<dbReference type="InterPro" id="IPR050789">
    <property type="entry name" value="Diverse_Enzym_Activities"/>
</dbReference>
<keyword evidence="2" id="KW-0378">Hydrolase</keyword>
<dbReference type="Gene3D" id="3.40.710.10">
    <property type="entry name" value="DD-peptidase/beta-lactamase superfamily"/>
    <property type="match status" value="1"/>
</dbReference>
<comment type="similarity">
    <text evidence="1">Belongs to the class-A beta-lactamase family.</text>
</comment>
<dbReference type="EMBL" id="JAVLET010000007">
    <property type="protein sequence ID" value="KAL0468399.1"/>
    <property type="molecule type" value="Genomic_DNA"/>
</dbReference>
<comment type="caution">
    <text evidence="4">The sequence shown here is derived from an EMBL/GenBank/DDBJ whole genome shotgun (WGS) entry which is preliminary data.</text>
</comment>
<protein>
    <submittedName>
        <fullName evidence="4">Beta-lactamase/transpeptidase-like protein</fullName>
    </submittedName>
</protein>
<evidence type="ECO:0000259" key="3">
    <source>
        <dbReference type="Pfam" id="PF00144"/>
    </source>
</evidence>
<dbReference type="PANTHER" id="PTHR43283">
    <property type="entry name" value="BETA-LACTAMASE-RELATED"/>
    <property type="match status" value="1"/>
</dbReference>
<organism evidence="4 5">
    <name type="scientific">Neurospora intermedia</name>
    <dbReference type="NCBI Taxonomy" id="5142"/>
    <lineage>
        <taxon>Eukaryota</taxon>
        <taxon>Fungi</taxon>
        <taxon>Dikarya</taxon>
        <taxon>Ascomycota</taxon>
        <taxon>Pezizomycotina</taxon>
        <taxon>Sordariomycetes</taxon>
        <taxon>Sordariomycetidae</taxon>
        <taxon>Sordariales</taxon>
        <taxon>Sordariaceae</taxon>
        <taxon>Neurospora</taxon>
    </lineage>
</organism>
<dbReference type="InterPro" id="IPR012338">
    <property type="entry name" value="Beta-lactam/transpept-like"/>
</dbReference>
<evidence type="ECO:0000256" key="1">
    <source>
        <dbReference type="ARBA" id="ARBA00009009"/>
    </source>
</evidence>
<keyword evidence="5" id="KW-1185">Reference proteome</keyword>
<proteinExistence type="inferred from homology"/>
<name>A0ABR3D6S9_NEUIN</name>
<dbReference type="SUPFAM" id="SSF56601">
    <property type="entry name" value="beta-lactamase/transpeptidase-like"/>
    <property type="match status" value="1"/>
</dbReference>
<gene>
    <name evidence="4" type="ORF">QR685DRAFT_340035</name>
</gene>
<dbReference type="PANTHER" id="PTHR43283:SF17">
    <property type="entry name" value="(LOVD), PUTATIVE (AFU_ORTHOLOGUE AFUA_5G00920)-RELATED"/>
    <property type="match status" value="1"/>
</dbReference>
<evidence type="ECO:0000256" key="2">
    <source>
        <dbReference type="ARBA" id="ARBA00022801"/>
    </source>
</evidence>
<evidence type="ECO:0000313" key="5">
    <source>
        <dbReference type="Proteomes" id="UP001451303"/>
    </source>
</evidence>
<feature type="domain" description="Beta-lactamase-related" evidence="3">
    <location>
        <begin position="31"/>
        <end position="441"/>
    </location>
</feature>
<dbReference type="Proteomes" id="UP001451303">
    <property type="component" value="Unassembled WGS sequence"/>
</dbReference>
<sequence>MSIMASAKSILDQILHRYTLHRDSPTSSTKDKLHGAAFLVVDKSGPIYAGAAGHTTLPINASTPAFSTDSFLWVASLTKLLTTICLMQLVQQGKLHLDEDVREKLPELTKWGILRGFEEGGEEERKEGKAILGKITTPITTRQLLTHSVGLSYDLGHPLLERWAKEVGKKGNTNSMTVEGWTTPLLFSPGEGWVYGTGLDWAGVLLERVLASSSSSSFPENEQGEMTTTTTTTTTLGQYMRKNIFEPLGMECSTLKPAAELLENPEKRIKDKLVRVALRDAETGELSLGELPISTAWDPKAESGGAGLWTTAEEYGKVLAAVLRAGASGSEEEGEGERERELGLTKETVDQMFSPQLNEKGLEMIKEMGRAFHAGIMPEFLEGFDAVDHGLGGLLNMEDVEGKRRKGSMMWHGYCNSHWWIDRETGIGACLLVEQFPFADPVVIQLYDDLERAVYGELVPEWMEATAAIV</sequence>
<dbReference type="InterPro" id="IPR001466">
    <property type="entry name" value="Beta-lactam-related"/>
</dbReference>
<reference evidence="4 5" key="1">
    <citation type="submission" date="2023-09" db="EMBL/GenBank/DDBJ databases">
        <title>Multi-omics analysis of a traditional fermented food reveals byproduct-associated fungal strains for waste-to-food upcycling.</title>
        <authorList>
            <consortium name="Lawrence Berkeley National Laboratory"/>
            <person name="Rekdal V.M."/>
            <person name="Villalobos-Escobedo J.M."/>
            <person name="Rodriguez-Valeron N."/>
            <person name="Garcia M.O."/>
            <person name="Vasquez D.P."/>
            <person name="Damayanti I."/>
            <person name="Sorensen P.M."/>
            <person name="Baidoo E.E."/>
            <person name="De Carvalho A.C."/>
            <person name="Riley R."/>
            <person name="Lipzen A."/>
            <person name="He G."/>
            <person name="Yan M."/>
            <person name="Haridas S."/>
            <person name="Daum C."/>
            <person name="Yoshinaga Y."/>
            <person name="Ng V."/>
            <person name="Grigoriev I.V."/>
            <person name="Munk R."/>
            <person name="Nuraida L."/>
            <person name="Wijaya C.H."/>
            <person name="Morales P.-C."/>
            <person name="Keasling J.D."/>
        </authorList>
    </citation>
    <scope>NUCLEOTIDE SEQUENCE [LARGE SCALE GENOMIC DNA]</scope>
    <source>
        <strain evidence="4 5">FGSC 2613</strain>
    </source>
</reference>
<evidence type="ECO:0000313" key="4">
    <source>
        <dbReference type="EMBL" id="KAL0468399.1"/>
    </source>
</evidence>